<gene>
    <name evidence="2" type="ORF">JW646_12740</name>
</gene>
<keyword evidence="2" id="KW-0482">Metalloprotease</keyword>
<keyword evidence="1" id="KW-1133">Transmembrane helix</keyword>
<feature type="transmembrane region" description="Helical" evidence="1">
    <location>
        <begin position="39"/>
        <end position="63"/>
    </location>
</feature>
<feature type="transmembrane region" description="Helical" evidence="1">
    <location>
        <begin position="114"/>
        <end position="136"/>
    </location>
</feature>
<keyword evidence="3" id="KW-1185">Reference proteome</keyword>
<feature type="transmembrane region" description="Helical" evidence="1">
    <location>
        <begin position="210"/>
        <end position="228"/>
    </location>
</feature>
<evidence type="ECO:0000256" key="1">
    <source>
        <dbReference type="SAM" id="Phobius"/>
    </source>
</evidence>
<dbReference type="AlphaFoldDB" id="A0AAX2ZC14"/>
<name>A0AAX2ZC14_9FIRM</name>
<dbReference type="InterPro" id="IPR011397">
    <property type="entry name" value="YhfC"/>
</dbReference>
<reference evidence="2 3" key="1">
    <citation type="journal article" date="2023" name="Int. J. Syst. Evol. Microbiol.">
        <title>Terrisporobacter hibernicus sp. nov., isolated from bovine faeces in Northern Ireland.</title>
        <authorList>
            <person name="Mitchell M."/>
            <person name="Nguyen S.V."/>
            <person name="Connor M."/>
            <person name="Fairley D.J."/>
            <person name="Donoghue O."/>
            <person name="Marshall H."/>
            <person name="Koolman L."/>
            <person name="McMullan G."/>
            <person name="Schaffer K.E."/>
            <person name="McGrath J.W."/>
            <person name="Fanning S."/>
        </authorList>
    </citation>
    <scope>NUCLEOTIDE SEQUENCE [LARGE SCALE GENOMIC DNA]</scope>
    <source>
        <strain evidence="2 3">MCA3</strain>
    </source>
</reference>
<dbReference type="RefSeq" id="WP_228415379.1">
    <property type="nucleotide sequence ID" value="NZ_CP081135.1"/>
</dbReference>
<sequence length="239" mass="27372">MIELGTKIGLVISAIISFVVPIVMLIYYMFCKKQKLKPFIVGVLVFFISQIILRLPLLSYVFPNQIWYMRLSLNPYLHSIFLGLTAGIFEEVGRYIGFKYFLKNNQKYDDGLSFGFGHWGIEALFIVGINAVILLFSHNLLEASSLSIINAFMIGMERLFVLSVHVGFSIIVLYSVRLNKISYLFIAIILHGIIDGGIGILSQIFNMKTIGIEIYVLIWGLVFLYLIYKLKLRFTKMEE</sequence>
<proteinExistence type="predicted"/>
<accession>A0AAX2ZC14</accession>
<keyword evidence="2" id="KW-0378">Hydrolase</keyword>
<keyword evidence="1" id="KW-0812">Transmembrane</keyword>
<evidence type="ECO:0000313" key="3">
    <source>
        <dbReference type="Proteomes" id="UP001198983"/>
    </source>
</evidence>
<dbReference type="KEGG" id="tem:JW646_12740"/>
<keyword evidence="2" id="KW-0645">Protease</keyword>
<dbReference type="Pfam" id="PF10086">
    <property type="entry name" value="YhfC"/>
    <property type="match status" value="2"/>
</dbReference>
<organism evidence="2 3">
    <name type="scientific">Terrisporobacter hibernicus</name>
    <dbReference type="NCBI Taxonomy" id="2813371"/>
    <lineage>
        <taxon>Bacteria</taxon>
        <taxon>Bacillati</taxon>
        <taxon>Bacillota</taxon>
        <taxon>Clostridia</taxon>
        <taxon>Peptostreptococcales</taxon>
        <taxon>Peptostreptococcaceae</taxon>
        <taxon>Terrisporobacter</taxon>
    </lineage>
</organism>
<dbReference type="PIRSF" id="PIRSF033101">
    <property type="entry name" value="UCP033101"/>
    <property type="match status" value="1"/>
</dbReference>
<dbReference type="Proteomes" id="UP001198983">
    <property type="component" value="Chromosome"/>
</dbReference>
<feature type="transmembrane region" description="Helical" evidence="1">
    <location>
        <begin position="75"/>
        <end position="93"/>
    </location>
</feature>
<dbReference type="GO" id="GO:0008237">
    <property type="term" value="F:metallopeptidase activity"/>
    <property type="evidence" value="ECO:0007669"/>
    <property type="project" value="UniProtKB-KW"/>
</dbReference>
<keyword evidence="1" id="KW-0472">Membrane</keyword>
<evidence type="ECO:0000313" key="2">
    <source>
        <dbReference type="EMBL" id="UEL46506.1"/>
    </source>
</evidence>
<feature type="transmembrane region" description="Helical" evidence="1">
    <location>
        <begin position="181"/>
        <end position="204"/>
    </location>
</feature>
<dbReference type="EMBL" id="CP081135">
    <property type="protein sequence ID" value="UEL46506.1"/>
    <property type="molecule type" value="Genomic_DNA"/>
</dbReference>
<protein>
    <submittedName>
        <fullName evidence="2">YhfC family intramembrane metalloprotease</fullName>
    </submittedName>
</protein>
<feature type="transmembrane region" description="Helical" evidence="1">
    <location>
        <begin position="148"/>
        <end position="174"/>
    </location>
</feature>
<feature type="transmembrane region" description="Helical" evidence="1">
    <location>
        <begin position="6"/>
        <end position="27"/>
    </location>
</feature>